<protein>
    <submittedName>
        <fullName evidence="2">17134_t:CDS:1</fullName>
    </submittedName>
</protein>
<dbReference type="AlphaFoldDB" id="A0A9N9EVR7"/>
<dbReference type="EMBL" id="CAJVPY010008482">
    <property type="protein sequence ID" value="CAG8696632.1"/>
    <property type="molecule type" value="Genomic_DNA"/>
</dbReference>
<feature type="compositionally biased region" description="Polar residues" evidence="1">
    <location>
        <begin position="45"/>
        <end position="58"/>
    </location>
</feature>
<sequence>MTTSKKSWDDIVSQENPWLNSNMFLQKMELGNKAMHMSEKVPESSALSSHVETLSKSSKPPKELTITETQKKLPKENIPVSNLEENSKENAENSANLDIIMIYTEKVTKKNDENDDKLESLYIQEEVENQLSLNKTPRDELTMKDLARIFALQKSDTNRTAFFENWIPSFDEDKINIIAEDFNTNIDPTINRINQANVQITLQHYNLKDY</sequence>
<organism evidence="2 3">
    <name type="scientific">Dentiscutata erythropus</name>
    <dbReference type="NCBI Taxonomy" id="1348616"/>
    <lineage>
        <taxon>Eukaryota</taxon>
        <taxon>Fungi</taxon>
        <taxon>Fungi incertae sedis</taxon>
        <taxon>Mucoromycota</taxon>
        <taxon>Glomeromycotina</taxon>
        <taxon>Glomeromycetes</taxon>
        <taxon>Diversisporales</taxon>
        <taxon>Gigasporaceae</taxon>
        <taxon>Dentiscutata</taxon>
    </lineage>
</organism>
<proteinExistence type="predicted"/>
<accession>A0A9N9EVR7</accession>
<feature type="region of interest" description="Disordered" evidence="1">
    <location>
        <begin position="36"/>
        <end position="64"/>
    </location>
</feature>
<evidence type="ECO:0000313" key="3">
    <source>
        <dbReference type="Proteomes" id="UP000789405"/>
    </source>
</evidence>
<dbReference type="Proteomes" id="UP000789405">
    <property type="component" value="Unassembled WGS sequence"/>
</dbReference>
<evidence type="ECO:0000313" key="2">
    <source>
        <dbReference type="EMBL" id="CAG8696632.1"/>
    </source>
</evidence>
<reference evidence="2" key="1">
    <citation type="submission" date="2021-06" db="EMBL/GenBank/DDBJ databases">
        <authorList>
            <person name="Kallberg Y."/>
            <person name="Tangrot J."/>
            <person name="Rosling A."/>
        </authorList>
    </citation>
    <scope>NUCLEOTIDE SEQUENCE</scope>
    <source>
        <strain evidence="2">MA453B</strain>
    </source>
</reference>
<name>A0A9N9EVR7_9GLOM</name>
<evidence type="ECO:0000256" key="1">
    <source>
        <dbReference type="SAM" id="MobiDB-lite"/>
    </source>
</evidence>
<comment type="caution">
    <text evidence="2">The sequence shown here is derived from an EMBL/GenBank/DDBJ whole genome shotgun (WGS) entry which is preliminary data.</text>
</comment>
<gene>
    <name evidence="2" type="ORF">DERYTH_LOCUS12719</name>
</gene>
<keyword evidence="3" id="KW-1185">Reference proteome</keyword>